<comment type="caution">
    <text evidence="3">The sequence shown here is derived from an EMBL/GenBank/DDBJ whole genome shotgun (WGS) entry which is preliminary data.</text>
</comment>
<name>A0ABV0A8H8_9FLAO</name>
<keyword evidence="1" id="KW-0472">Membrane</keyword>
<reference evidence="3 4" key="1">
    <citation type="submission" date="2024-01" db="EMBL/GenBank/DDBJ databases">
        <title>Mariniflexile litorale sp. nov., isolated from the shallow sediments of the Sea of Japan.</title>
        <authorList>
            <person name="Romanenko L."/>
            <person name="Bystritskaya E."/>
            <person name="Isaeva M."/>
        </authorList>
    </citation>
    <scope>NUCLEOTIDE SEQUENCE [LARGE SCALE GENOMIC DNA]</scope>
    <source>
        <strain evidence="3 4">KCTC 32427</strain>
    </source>
</reference>
<dbReference type="Pfam" id="PF20862">
    <property type="entry name" value="DUF6843"/>
    <property type="match status" value="1"/>
</dbReference>
<organism evidence="3 4">
    <name type="scientific">Mariniflexile soesokkakense</name>
    <dbReference type="NCBI Taxonomy" id="1343160"/>
    <lineage>
        <taxon>Bacteria</taxon>
        <taxon>Pseudomonadati</taxon>
        <taxon>Bacteroidota</taxon>
        <taxon>Flavobacteriia</taxon>
        <taxon>Flavobacteriales</taxon>
        <taxon>Flavobacteriaceae</taxon>
        <taxon>Mariniflexile</taxon>
    </lineage>
</organism>
<feature type="transmembrane region" description="Helical" evidence="1">
    <location>
        <begin position="30"/>
        <end position="48"/>
    </location>
</feature>
<sequence>MNQRTNYILFYIGIALLLIGAFGLTFMAFFVIIGLPVYIIGIILILVVKRRLKIKLFWILGTIVSIIIFWPIWTKINTIEPETYLISENYTGKVKIIYGLDCGIEPKIENGRKILEIPNDGILFVKYKFESGIIDHEYYSVDRNGKRIKFEQFENYKNGTKNVPGIGFSASGNFPGEMPNGGFSSESPLTVHFSEFQVLRDTILKFDSIVRSRIEKCK</sequence>
<evidence type="ECO:0000256" key="1">
    <source>
        <dbReference type="SAM" id="Phobius"/>
    </source>
</evidence>
<dbReference type="EMBL" id="JAZHYP010000002">
    <property type="protein sequence ID" value="MEN3323408.1"/>
    <property type="molecule type" value="Genomic_DNA"/>
</dbReference>
<feature type="domain" description="DUF6843" evidence="2">
    <location>
        <begin position="80"/>
        <end position="152"/>
    </location>
</feature>
<keyword evidence="1" id="KW-1133">Transmembrane helix</keyword>
<proteinExistence type="predicted"/>
<feature type="transmembrane region" description="Helical" evidence="1">
    <location>
        <begin position="7"/>
        <end position="24"/>
    </location>
</feature>
<dbReference type="InterPro" id="IPR049293">
    <property type="entry name" value="DUF6843"/>
</dbReference>
<gene>
    <name evidence="3" type="ORF">VP395_06690</name>
</gene>
<accession>A0ABV0A8H8</accession>
<dbReference type="Proteomes" id="UP001416393">
    <property type="component" value="Unassembled WGS sequence"/>
</dbReference>
<evidence type="ECO:0000259" key="2">
    <source>
        <dbReference type="Pfam" id="PF20862"/>
    </source>
</evidence>
<keyword evidence="1" id="KW-0812">Transmembrane</keyword>
<protein>
    <recommendedName>
        <fullName evidence="2">DUF6843 domain-containing protein</fullName>
    </recommendedName>
</protein>
<evidence type="ECO:0000313" key="4">
    <source>
        <dbReference type="Proteomes" id="UP001416393"/>
    </source>
</evidence>
<feature type="transmembrane region" description="Helical" evidence="1">
    <location>
        <begin position="55"/>
        <end position="73"/>
    </location>
</feature>
<evidence type="ECO:0000313" key="3">
    <source>
        <dbReference type="EMBL" id="MEN3323408.1"/>
    </source>
</evidence>
<dbReference type="RefSeq" id="WP_346240981.1">
    <property type="nucleotide sequence ID" value="NZ_JAZHYP010000002.1"/>
</dbReference>
<keyword evidence="4" id="KW-1185">Reference proteome</keyword>